<protein>
    <submittedName>
        <fullName evidence="3">Dentin sialophosphoprotein-like</fullName>
    </submittedName>
</protein>
<dbReference type="InterPro" id="IPR000313">
    <property type="entry name" value="PWWP_dom"/>
</dbReference>
<dbReference type="AlphaFoldDB" id="A0A2Z7C9M8"/>
<dbReference type="Gene3D" id="2.30.30.140">
    <property type="match status" value="1"/>
</dbReference>
<evidence type="ECO:0000256" key="1">
    <source>
        <dbReference type="SAM" id="MobiDB-lite"/>
    </source>
</evidence>
<gene>
    <name evidence="3" type="ORF">F511_38414</name>
</gene>
<dbReference type="PROSITE" id="PS50812">
    <property type="entry name" value="PWWP"/>
    <property type="match status" value="1"/>
</dbReference>
<feature type="domain" description="PWWP" evidence="2">
    <location>
        <begin position="664"/>
        <end position="713"/>
    </location>
</feature>
<organism evidence="3 4">
    <name type="scientific">Dorcoceras hygrometricum</name>
    <dbReference type="NCBI Taxonomy" id="472368"/>
    <lineage>
        <taxon>Eukaryota</taxon>
        <taxon>Viridiplantae</taxon>
        <taxon>Streptophyta</taxon>
        <taxon>Embryophyta</taxon>
        <taxon>Tracheophyta</taxon>
        <taxon>Spermatophyta</taxon>
        <taxon>Magnoliopsida</taxon>
        <taxon>eudicotyledons</taxon>
        <taxon>Gunneridae</taxon>
        <taxon>Pentapetalae</taxon>
        <taxon>asterids</taxon>
        <taxon>lamiids</taxon>
        <taxon>Lamiales</taxon>
        <taxon>Gesneriaceae</taxon>
        <taxon>Didymocarpoideae</taxon>
        <taxon>Trichosporeae</taxon>
        <taxon>Loxocarpinae</taxon>
        <taxon>Dorcoceras</taxon>
    </lineage>
</organism>
<dbReference type="OrthoDB" id="62853at2759"/>
<dbReference type="SMART" id="SM00293">
    <property type="entry name" value="PWWP"/>
    <property type="match status" value="1"/>
</dbReference>
<keyword evidence="4" id="KW-1185">Reference proteome</keyword>
<evidence type="ECO:0000259" key="2">
    <source>
        <dbReference type="PROSITE" id="PS50812"/>
    </source>
</evidence>
<dbReference type="PANTHER" id="PTHR42851">
    <property type="entry name" value="ALDOLASE-RELATED"/>
    <property type="match status" value="1"/>
</dbReference>
<accession>A0A2Z7C9M8</accession>
<dbReference type="SUPFAM" id="SSF63748">
    <property type="entry name" value="Tudor/PWWP/MBT"/>
    <property type="match status" value="1"/>
</dbReference>
<dbReference type="Pfam" id="PF00855">
    <property type="entry name" value="PWWP"/>
    <property type="match status" value="1"/>
</dbReference>
<reference evidence="3 4" key="1">
    <citation type="journal article" date="2015" name="Proc. Natl. Acad. Sci. U.S.A.">
        <title>The resurrection genome of Boea hygrometrica: A blueprint for survival of dehydration.</title>
        <authorList>
            <person name="Xiao L."/>
            <person name="Yang G."/>
            <person name="Zhang L."/>
            <person name="Yang X."/>
            <person name="Zhao S."/>
            <person name="Ji Z."/>
            <person name="Zhou Q."/>
            <person name="Hu M."/>
            <person name="Wang Y."/>
            <person name="Chen M."/>
            <person name="Xu Y."/>
            <person name="Jin H."/>
            <person name="Xiao X."/>
            <person name="Hu G."/>
            <person name="Bao F."/>
            <person name="Hu Y."/>
            <person name="Wan P."/>
            <person name="Li L."/>
            <person name="Deng X."/>
            <person name="Kuang T."/>
            <person name="Xiang C."/>
            <person name="Zhu J.K."/>
            <person name="Oliver M.J."/>
            <person name="He Y."/>
        </authorList>
    </citation>
    <scope>NUCLEOTIDE SEQUENCE [LARGE SCALE GENOMIC DNA]</scope>
    <source>
        <strain evidence="4">cv. XS01</strain>
    </source>
</reference>
<dbReference type="Proteomes" id="UP000250235">
    <property type="component" value="Unassembled WGS sequence"/>
</dbReference>
<name>A0A2Z7C9M8_9LAMI</name>
<feature type="region of interest" description="Disordered" evidence="1">
    <location>
        <begin position="896"/>
        <end position="928"/>
    </location>
</feature>
<evidence type="ECO:0000313" key="4">
    <source>
        <dbReference type="Proteomes" id="UP000250235"/>
    </source>
</evidence>
<dbReference type="CDD" id="cd05162">
    <property type="entry name" value="PWWP"/>
    <property type="match status" value="1"/>
</dbReference>
<dbReference type="InterPro" id="IPR053063">
    <property type="entry name" value="PWWP_domain_containing_PDP"/>
</dbReference>
<evidence type="ECO:0000313" key="3">
    <source>
        <dbReference type="EMBL" id="KZV41370.1"/>
    </source>
</evidence>
<dbReference type="PANTHER" id="PTHR42851:SF4">
    <property type="entry name" value="PWWP DOMAIN-CONTAINING PROTEIN"/>
    <property type="match status" value="1"/>
</dbReference>
<sequence>MEDEKGDVGLVCSAGVSGSPVLVNLDRETLKEVIESEKQTESYEEEDGGEVMVEIVGSDVFVDGISSRKGGYIAGETGDLEGHTSENQDFGGTVEASIEGHISELEESKVVLMVIESKHVAENQEDGCGESATESPLSSVGVVNDDSCNHSILSTGMLSSVPLDSVIEQCEAAIVRTTTMVIEEKVAKDETVDNASTSDLGTPEVSRTPVETVVAEKGDLGKVKLLYPANDSANCPDTLHADSVIVNEATDVGTCDQAAPSDISLNSNGEDCVVHEVGLFSSSSVDAIDYGDIDPSHSVDLNLSVSVSDVADPIPSEEVASSGRLKDEVLSANAECGSSNDDGGKVANEGAVATETEKPILKSDPLVPNHQDNNQVCIEDFDCVECDVTRGINGITNAGVESSGEHSVATEQQEAIVMDSDDVLPQGKLSSLCKNICPGAAQKGSILCDVLDLKDGDLSLANKNECGLMVGIQPDIEDNHDNLPNTTRSSCVGDEEIIESDSGRCADQPLIGTSDTEVINDEKFALSQVKVLAEDGTRESSEEIDGSNVVRPCASDMITTSVEVKSSGEADANSGENNGVHIMDDHVPETTFMIVGDEIEFDQTYDVETEVGYREEPPIGTEEAAYESENSKFLVEEPVKSASSLRMNQPGYLPPPENEGKFALSDLVWGKVRSYPWWPGQIFDPADASERAVKYYKKDSYLVAYFGDRTFAWNDASVLKPFRPHFSQIEKQSNSEAFQNAVDCALEEVSRRVELGLTCSCVPEDVFDKIKTQIVENTGIREESSLRTSVDQSTGPSAFEPDKLLEYVRDLAPRASSRADKLDLVIARAQLSAFYCFKGYRLPTVFPSTGELLETDAEETSDMLVSHKSKHIPKDSFQSRKERSLTELMGDAVYSPDAEDELGATEASKSISSASSKKRKALDPLADGSEKRLAVPAAKVTISANQTPKPSFKIGECIRRVACQLTGSTSLKGLNDETVNDGSLKAYEQSERQSMDVSRDSSLNEMLSQLQLVAQDPKKRHNFLNTVITFFKGFRSSSALNKRGRKKRAAPAAGGSAEDFEFDDVNDSYWTDRIVQNYAEEQLLHNSENGADSLQLVTYDAEKSVKPGRKSHSRKRLSTRTYPTITADSEENVQRKKQESSPAELILNFEQRNCVPSEINLNKMFRRFGPLMESETEVDHESGRARVIFKKGSDAEVAHNSAEKFNIFGPVLVNYEIGYSPLISVKISPVAVPQQCQEDPTLML</sequence>
<proteinExistence type="predicted"/>
<dbReference type="EMBL" id="KQ999487">
    <property type="protein sequence ID" value="KZV41370.1"/>
    <property type="molecule type" value="Genomic_DNA"/>
</dbReference>